<sequence>MPQRKLGSTGIIIGEIGMGGMPLSVNGRPSEEDGIRTVHAALEQGITLFDTADSYCLNSTEVGHNERLLAKALHDRPEAIIATKGGHIRPEGRWETDGRPEYLRQACEDSLRALGVEAITLYQFHRPDPKVPFAESVGAVADLQREGKIVHAGLSNVSVAQLEEARGILTVASVQNRMNVFDQSSMDVLKRCEEHGIAFLPYSPLNGMGNAGGIGSNETLSRIAGRHGASPQQIAIAWLLQLSPVVLPIPGASKAANIVNCAGAANLKLSAEDVAELNGIAAQITA</sequence>
<organism evidence="3 4">
    <name type="scientific">Paenibacillus glycinis</name>
    <dbReference type="NCBI Taxonomy" id="2697035"/>
    <lineage>
        <taxon>Bacteria</taxon>
        <taxon>Bacillati</taxon>
        <taxon>Bacillota</taxon>
        <taxon>Bacilli</taxon>
        <taxon>Bacillales</taxon>
        <taxon>Paenibacillaceae</taxon>
        <taxon>Paenibacillus</taxon>
    </lineage>
</organism>
<accession>A0ABW9XSA6</accession>
<dbReference type="Pfam" id="PF00248">
    <property type="entry name" value="Aldo_ket_red"/>
    <property type="match status" value="1"/>
</dbReference>
<gene>
    <name evidence="3" type="ORF">GT019_16635</name>
</gene>
<evidence type="ECO:0000259" key="2">
    <source>
        <dbReference type="Pfam" id="PF00248"/>
    </source>
</evidence>
<dbReference type="CDD" id="cd19088">
    <property type="entry name" value="AKR_AKR13B1"/>
    <property type="match status" value="1"/>
</dbReference>
<feature type="domain" description="NADP-dependent oxidoreductase" evidence="2">
    <location>
        <begin position="15"/>
        <end position="280"/>
    </location>
</feature>
<keyword evidence="4" id="KW-1185">Reference proteome</keyword>
<reference evidence="3 4" key="1">
    <citation type="submission" date="2020-01" db="EMBL/GenBank/DDBJ databases">
        <title>Paenibacillus soybeanensis sp. nov. isolated from the nodules of soybean (Glycine max(L.) Merr).</title>
        <authorList>
            <person name="Wang H."/>
        </authorList>
    </citation>
    <scope>NUCLEOTIDE SEQUENCE [LARGE SCALE GENOMIC DNA]</scope>
    <source>
        <strain evidence="3 4">T1</strain>
    </source>
</reference>
<dbReference type="EMBL" id="JAAAMV010000012">
    <property type="protein sequence ID" value="NBD25510.1"/>
    <property type="molecule type" value="Genomic_DNA"/>
</dbReference>
<dbReference type="PANTHER" id="PTHR43625">
    <property type="entry name" value="AFLATOXIN B1 ALDEHYDE REDUCTASE"/>
    <property type="match status" value="1"/>
</dbReference>
<dbReference type="InterPro" id="IPR036812">
    <property type="entry name" value="NAD(P)_OxRdtase_dom_sf"/>
</dbReference>
<keyword evidence="1" id="KW-0560">Oxidoreductase</keyword>
<dbReference type="InterPro" id="IPR020471">
    <property type="entry name" value="AKR"/>
</dbReference>
<evidence type="ECO:0000313" key="3">
    <source>
        <dbReference type="EMBL" id="NBD25510.1"/>
    </source>
</evidence>
<protein>
    <submittedName>
        <fullName evidence="3">Aldo/keto reductase</fullName>
    </submittedName>
</protein>
<dbReference type="SUPFAM" id="SSF51430">
    <property type="entry name" value="NAD(P)-linked oxidoreductase"/>
    <property type="match status" value="1"/>
</dbReference>
<proteinExistence type="predicted"/>
<dbReference type="Proteomes" id="UP000665561">
    <property type="component" value="Unassembled WGS sequence"/>
</dbReference>
<dbReference type="InterPro" id="IPR050791">
    <property type="entry name" value="Aldo-Keto_reductase"/>
</dbReference>
<evidence type="ECO:0000313" key="4">
    <source>
        <dbReference type="Proteomes" id="UP000665561"/>
    </source>
</evidence>
<comment type="caution">
    <text evidence="3">The sequence shown here is derived from an EMBL/GenBank/DDBJ whole genome shotgun (WGS) entry which is preliminary data.</text>
</comment>
<evidence type="ECO:0000256" key="1">
    <source>
        <dbReference type="ARBA" id="ARBA00023002"/>
    </source>
</evidence>
<dbReference type="PRINTS" id="PR00069">
    <property type="entry name" value="ALDKETRDTASE"/>
</dbReference>
<dbReference type="InterPro" id="IPR023210">
    <property type="entry name" value="NADP_OxRdtase_dom"/>
</dbReference>
<dbReference type="Gene3D" id="3.20.20.100">
    <property type="entry name" value="NADP-dependent oxidoreductase domain"/>
    <property type="match status" value="1"/>
</dbReference>
<name>A0ABW9XSA6_9BACL</name>
<dbReference type="PANTHER" id="PTHR43625:SF40">
    <property type="entry name" value="ALDO-KETO REDUCTASE YAKC [NADP(+)]"/>
    <property type="match status" value="1"/>
</dbReference>